<dbReference type="AlphaFoldDB" id="A0A314L6T3"/>
<dbReference type="PANTHER" id="PTHR31623:SF45">
    <property type="entry name" value="ACYLSUGAR ACYLTRANSFERASE 3-LIKE"/>
    <property type="match status" value="1"/>
</dbReference>
<sequence>MDPTKISNILENSLSQTLSLYYPYAGRLKDNTIVDRNDAGAEFVQVQINSPISESLQWHNNAIEEMIFPQGLPWSNCTNRALVVAQISYFNCGGIVVSMCISHKVGDGHSGYNFFMDWAITSREPNLSTKPCLYYVEKSIFPPPPNGPFLSPLCTSNKDESIHRRYTFLAKNLMNLRPQ</sequence>
<proteinExistence type="inferred from homology"/>
<reference evidence="4" key="1">
    <citation type="submission" date="2016-11" db="EMBL/GenBank/DDBJ databases">
        <title>The genome of Nicotiana attenuata.</title>
        <authorList>
            <person name="Xu S."/>
            <person name="Brockmoeller T."/>
            <person name="Gaquerel E."/>
            <person name="Navarro A."/>
            <person name="Kuhl H."/>
            <person name="Gase K."/>
            <person name="Ling Z."/>
            <person name="Zhou W."/>
            <person name="Kreitzer C."/>
            <person name="Stanke M."/>
            <person name="Tang H."/>
            <person name="Lyons E."/>
            <person name="Pandey P."/>
            <person name="Pandey S.P."/>
            <person name="Timmermann B."/>
            <person name="Baldwin I.T."/>
        </authorList>
    </citation>
    <scope>NUCLEOTIDE SEQUENCE [LARGE SCALE GENOMIC DNA]</scope>
    <source>
        <strain evidence="4">UT</strain>
    </source>
</reference>
<keyword evidence="5" id="KW-1185">Reference proteome</keyword>
<comment type="similarity">
    <text evidence="1">Belongs to the plant acyltransferase family.</text>
</comment>
<evidence type="ECO:0000256" key="2">
    <source>
        <dbReference type="ARBA" id="ARBA00022679"/>
    </source>
</evidence>
<dbReference type="SMR" id="A0A314L6T3"/>
<accession>A0A314L6T3</accession>
<dbReference type="OrthoDB" id="1282059at2759"/>
<dbReference type="KEGG" id="nau:109241001"/>
<keyword evidence="3 4" id="KW-0012">Acyltransferase</keyword>
<keyword evidence="2" id="KW-0808">Transferase</keyword>
<dbReference type="Pfam" id="PF02458">
    <property type="entry name" value="Transferase"/>
    <property type="match status" value="1"/>
</dbReference>
<evidence type="ECO:0000256" key="1">
    <source>
        <dbReference type="ARBA" id="ARBA00009861"/>
    </source>
</evidence>
<organism evidence="4 5">
    <name type="scientific">Nicotiana attenuata</name>
    <name type="common">Coyote tobacco</name>
    <dbReference type="NCBI Taxonomy" id="49451"/>
    <lineage>
        <taxon>Eukaryota</taxon>
        <taxon>Viridiplantae</taxon>
        <taxon>Streptophyta</taxon>
        <taxon>Embryophyta</taxon>
        <taxon>Tracheophyta</taxon>
        <taxon>Spermatophyta</taxon>
        <taxon>Magnoliopsida</taxon>
        <taxon>eudicotyledons</taxon>
        <taxon>Gunneridae</taxon>
        <taxon>Pentapetalae</taxon>
        <taxon>asterids</taxon>
        <taxon>lamiids</taxon>
        <taxon>Solanales</taxon>
        <taxon>Solanaceae</taxon>
        <taxon>Nicotianoideae</taxon>
        <taxon>Nicotianeae</taxon>
        <taxon>Nicotiana</taxon>
    </lineage>
</organism>
<evidence type="ECO:0000313" key="4">
    <source>
        <dbReference type="EMBL" id="OIT37273.1"/>
    </source>
</evidence>
<dbReference type="Gene3D" id="3.30.559.10">
    <property type="entry name" value="Chloramphenicol acetyltransferase-like domain"/>
    <property type="match status" value="1"/>
</dbReference>
<dbReference type="Proteomes" id="UP000187609">
    <property type="component" value="Unassembled WGS sequence"/>
</dbReference>
<dbReference type="PANTHER" id="PTHR31623">
    <property type="entry name" value="F21J9.9"/>
    <property type="match status" value="1"/>
</dbReference>
<protein>
    <submittedName>
        <fullName evidence="4">Acylsugar acyltransferase 3</fullName>
    </submittedName>
</protein>
<dbReference type="GO" id="GO:0016746">
    <property type="term" value="F:acyltransferase activity"/>
    <property type="evidence" value="ECO:0007669"/>
    <property type="project" value="UniProtKB-KW"/>
</dbReference>
<dbReference type="GeneID" id="109241001"/>
<gene>
    <name evidence="4" type="primary">ASAT3_5</name>
    <name evidence="4" type="ORF">A4A49_52243</name>
</gene>
<dbReference type="EMBL" id="MJEQ01000331">
    <property type="protein sequence ID" value="OIT37273.1"/>
    <property type="molecule type" value="Genomic_DNA"/>
</dbReference>
<name>A0A314L6T3_NICAT</name>
<comment type="caution">
    <text evidence="4">The sequence shown here is derived from an EMBL/GenBank/DDBJ whole genome shotgun (WGS) entry which is preliminary data.</text>
</comment>
<evidence type="ECO:0000256" key="3">
    <source>
        <dbReference type="ARBA" id="ARBA00023315"/>
    </source>
</evidence>
<evidence type="ECO:0000313" key="5">
    <source>
        <dbReference type="Proteomes" id="UP000187609"/>
    </source>
</evidence>
<dbReference type="Gramene" id="OIT37273">
    <property type="protein sequence ID" value="OIT37273"/>
    <property type="gene ID" value="A4A49_52243"/>
</dbReference>
<dbReference type="InterPro" id="IPR023213">
    <property type="entry name" value="CAT-like_dom_sf"/>
</dbReference>